<dbReference type="SUPFAM" id="SSF55729">
    <property type="entry name" value="Acyl-CoA N-acyltransferases (Nat)"/>
    <property type="match status" value="1"/>
</dbReference>
<dbReference type="GeneID" id="78341609"/>
<dbReference type="InterPro" id="IPR016181">
    <property type="entry name" value="Acyl_CoA_acyltransferase"/>
</dbReference>
<evidence type="ECO:0000313" key="3">
    <source>
        <dbReference type="EMBL" id="BBL03579.1"/>
    </source>
</evidence>
<feature type="domain" description="N-acetyltransferase" evidence="2">
    <location>
        <begin position="32"/>
        <end position="193"/>
    </location>
</feature>
<name>A0A4Y1WTI2_9BACT</name>
<dbReference type="RefSeq" id="WP_162502271.1">
    <property type="nucleotide sequence ID" value="NZ_AP019735.1"/>
</dbReference>
<dbReference type="InterPro" id="IPR000182">
    <property type="entry name" value="GNAT_dom"/>
</dbReference>
<evidence type="ECO:0000256" key="1">
    <source>
        <dbReference type="ARBA" id="ARBA00022679"/>
    </source>
</evidence>
<dbReference type="Proteomes" id="UP000318946">
    <property type="component" value="Chromosome"/>
</dbReference>
<dbReference type="GO" id="GO:0008080">
    <property type="term" value="F:N-acetyltransferase activity"/>
    <property type="evidence" value="ECO:0007669"/>
    <property type="project" value="InterPro"/>
</dbReference>
<accession>A0A4Y1WTI2</accession>
<dbReference type="PANTHER" id="PTHR13947">
    <property type="entry name" value="GNAT FAMILY N-ACETYLTRANSFERASE"/>
    <property type="match status" value="1"/>
</dbReference>
<keyword evidence="4" id="KW-1185">Reference proteome</keyword>
<keyword evidence="1 3" id="KW-0808">Transferase</keyword>
<dbReference type="PANTHER" id="PTHR13947:SF37">
    <property type="entry name" value="LD18367P"/>
    <property type="match status" value="1"/>
</dbReference>
<dbReference type="CDD" id="cd04301">
    <property type="entry name" value="NAT_SF"/>
    <property type="match status" value="1"/>
</dbReference>
<evidence type="ECO:0000313" key="4">
    <source>
        <dbReference type="Proteomes" id="UP000318946"/>
    </source>
</evidence>
<dbReference type="KEGG" id="acou:A5CBH24_08920"/>
<dbReference type="InterPro" id="IPR050769">
    <property type="entry name" value="NAT_camello-type"/>
</dbReference>
<organism evidence="3 4">
    <name type="scientific">Alistipes communis</name>
    <dbReference type="NCBI Taxonomy" id="2585118"/>
    <lineage>
        <taxon>Bacteria</taxon>
        <taxon>Pseudomonadati</taxon>
        <taxon>Bacteroidota</taxon>
        <taxon>Bacteroidia</taxon>
        <taxon>Bacteroidales</taxon>
        <taxon>Rikenellaceae</taxon>
        <taxon>Alistipes</taxon>
    </lineage>
</organism>
<protein>
    <submittedName>
        <fullName evidence="3">N-acetyltransferase</fullName>
    </submittedName>
</protein>
<dbReference type="Gene3D" id="3.40.630.30">
    <property type="match status" value="1"/>
</dbReference>
<dbReference type="PROSITE" id="PS51186">
    <property type="entry name" value="GNAT"/>
    <property type="match status" value="1"/>
</dbReference>
<dbReference type="Pfam" id="PF00583">
    <property type="entry name" value="Acetyltransf_1"/>
    <property type="match status" value="1"/>
</dbReference>
<dbReference type="EMBL" id="AP019735">
    <property type="protein sequence ID" value="BBL03579.1"/>
    <property type="molecule type" value="Genomic_DNA"/>
</dbReference>
<sequence length="211" mass="24115">MLDKSLPYKSIIMRMEAAVAERLAPPAPAAGYRIRPFVPGDERHWARIETSVGEFSEEAAARAYFERVYLPEAALRCLFVVTERDEPVATATTWTEEEASLRQLQLQWVAVEPAHQGRGLGRAIATAAVRRAVRLAPGEAILLHTQTWSHRALRLYRSLGFRFCRTQTIVMRSKEGTGMKRYPNEFEEAMEVLRRTVAPAEIDEWRRTAFR</sequence>
<dbReference type="AlphaFoldDB" id="A0A4Y1WTI2"/>
<proteinExistence type="predicted"/>
<reference evidence="4" key="1">
    <citation type="submission" date="2019-06" db="EMBL/GenBank/DDBJ databases">
        <title>Alistipes onderdonkii subsp. vulgaris subsp. nov., Alistipes dispar sp. nov. and Alistipes communis sp. nov., isolated from human faeces, and creation of Alistipes onderdonkii subsp. onderdonkii subsp. nov.</title>
        <authorList>
            <person name="Sakamoto M."/>
            <person name="Ikeyama N."/>
            <person name="Ogata Y."/>
            <person name="Suda W."/>
            <person name="Iino T."/>
            <person name="Hattori M."/>
            <person name="Ohkuma M."/>
        </authorList>
    </citation>
    <scope>NUCLEOTIDE SEQUENCE [LARGE SCALE GENOMIC DNA]</scope>
    <source>
        <strain evidence="4">5CBH24</strain>
    </source>
</reference>
<evidence type="ECO:0000259" key="2">
    <source>
        <dbReference type="PROSITE" id="PS51186"/>
    </source>
</evidence>
<gene>
    <name evidence="3" type="ORF">A5CBH24_08920</name>
</gene>